<evidence type="ECO:0000313" key="6">
    <source>
        <dbReference type="EMBL" id="PQQ65781.1"/>
    </source>
</evidence>
<dbReference type="SUPFAM" id="SSF54001">
    <property type="entry name" value="Cysteine proteinases"/>
    <property type="match status" value="1"/>
</dbReference>
<keyword evidence="3" id="KW-0378">Hydrolase</keyword>
<reference evidence="6 7" key="1">
    <citation type="journal article" date="2018" name="Syst. Appl. Microbiol.">
        <title>Characterization and high-quality draft genome sequence of Herbivorax saccincola A7, an anaerobic, alkaliphilic, thermophilic, cellulolytic, and xylanolytic bacterium.</title>
        <authorList>
            <person name="Aikawa S."/>
            <person name="Baramee S."/>
            <person name="Sermsathanaswadi J."/>
            <person name="Thianheng P."/>
            <person name="Tachaapaikoon C."/>
            <person name="Shikata A."/>
            <person name="Waeonukul R."/>
            <person name="Pason P."/>
            <person name="Ratanakhanokchai K."/>
            <person name="Kosugi A."/>
        </authorList>
    </citation>
    <scope>NUCLEOTIDE SEQUENCE [LARGE SCALE GENOMIC DNA]</scope>
    <source>
        <strain evidence="6 7">A7</strain>
    </source>
</reference>
<dbReference type="Gene3D" id="3.90.1720.10">
    <property type="entry name" value="endopeptidase domain like (from Nostoc punctiforme)"/>
    <property type="match status" value="1"/>
</dbReference>
<dbReference type="PANTHER" id="PTHR47053">
    <property type="entry name" value="MUREIN DD-ENDOPEPTIDASE MEPH-RELATED"/>
    <property type="match status" value="1"/>
</dbReference>
<comment type="similarity">
    <text evidence="1">Belongs to the peptidase C40 family.</text>
</comment>
<evidence type="ECO:0000313" key="7">
    <source>
        <dbReference type="Proteomes" id="UP000239720"/>
    </source>
</evidence>
<dbReference type="EMBL" id="NEMB01000003">
    <property type="protein sequence ID" value="PQQ65781.1"/>
    <property type="molecule type" value="Genomic_DNA"/>
</dbReference>
<dbReference type="InterPro" id="IPR038765">
    <property type="entry name" value="Papain-like_cys_pep_sf"/>
</dbReference>
<dbReference type="GO" id="GO:0008234">
    <property type="term" value="F:cysteine-type peptidase activity"/>
    <property type="evidence" value="ECO:0007669"/>
    <property type="project" value="UniProtKB-KW"/>
</dbReference>
<name>A0A2S8R7L0_9FIRM</name>
<dbReference type="AlphaFoldDB" id="A0A2S8R7L0"/>
<dbReference type="InterPro" id="IPR051202">
    <property type="entry name" value="Peptidase_C40"/>
</dbReference>
<feature type="domain" description="NlpC/P60" evidence="5">
    <location>
        <begin position="216"/>
        <end position="342"/>
    </location>
</feature>
<keyword evidence="4" id="KW-0788">Thiol protease</keyword>
<dbReference type="PROSITE" id="PS51935">
    <property type="entry name" value="NLPC_P60"/>
    <property type="match status" value="1"/>
</dbReference>
<dbReference type="OrthoDB" id="9808890at2"/>
<accession>A0A2S8R7L0</accession>
<dbReference type="Pfam" id="PF13457">
    <property type="entry name" value="GW"/>
    <property type="match status" value="1"/>
</dbReference>
<dbReference type="InterPro" id="IPR000064">
    <property type="entry name" value="NLP_P60_dom"/>
</dbReference>
<dbReference type="Gene3D" id="2.30.30.40">
    <property type="entry name" value="SH3 Domains"/>
    <property type="match status" value="2"/>
</dbReference>
<dbReference type="Proteomes" id="UP000239720">
    <property type="component" value="Unassembled WGS sequence"/>
</dbReference>
<evidence type="ECO:0000256" key="3">
    <source>
        <dbReference type="ARBA" id="ARBA00022801"/>
    </source>
</evidence>
<dbReference type="Pfam" id="PF00877">
    <property type="entry name" value="NLPC_P60"/>
    <property type="match status" value="1"/>
</dbReference>
<protein>
    <recommendedName>
        <fullName evidence="5">NlpC/P60 domain-containing protein</fullName>
    </recommendedName>
</protein>
<keyword evidence="2" id="KW-0645">Protease</keyword>
<comment type="caution">
    <text evidence="6">The sequence shown here is derived from an EMBL/GenBank/DDBJ whole genome shotgun (WGS) entry which is preliminary data.</text>
</comment>
<proteinExistence type="inferred from homology"/>
<dbReference type="GO" id="GO:0006508">
    <property type="term" value="P:proteolysis"/>
    <property type="evidence" value="ECO:0007669"/>
    <property type="project" value="UniProtKB-KW"/>
</dbReference>
<dbReference type="InterPro" id="IPR025987">
    <property type="entry name" value="GW_dom"/>
</dbReference>
<evidence type="ECO:0000256" key="2">
    <source>
        <dbReference type="ARBA" id="ARBA00022670"/>
    </source>
</evidence>
<dbReference type="PANTHER" id="PTHR47053:SF1">
    <property type="entry name" value="MUREIN DD-ENDOPEPTIDASE MEPH-RELATED"/>
    <property type="match status" value="1"/>
</dbReference>
<gene>
    <name evidence="6" type="ORF">B9R14_02690</name>
</gene>
<evidence type="ECO:0000256" key="4">
    <source>
        <dbReference type="ARBA" id="ARBA00022807"/>
    </source>
</evidence>
<dbReference type="InterPro" id="IPR041382">
    <property type="entry name" value="SH3_16"/>
</dbReference>
<evidence type="ECO:0000256" key="1">
    <source>
        <dbReference type="ARBA" id="ARBA00007074"/>
    </source>
</evidence>
<sequence>MRLLPLRVSWMKEIKGELKFNGQILRMVLVVGMVGVRKKVILIISVLLISFLFVSCAKKPDTGETLIEIDEAYYKDKAVVISTVADIFKETDFTSQRLTQALFNQEVTVLGSEGGWSKVKVSDGHIGWIRTKSIDENCRSIMKELYQDRVVVTGKTKKILDKPEGRVTVKDVVMGTELYILSVKDNYYEVALPKNTTGWIERKDTIVVPAKEPIPKTSGKDLAATVKKYLNTPYLSGGTSTWEGIDSAGLLYICCKINGFEFIKEDFFDYHNFKGKDINIEDIEPGDLVFLNNGKDLEKVFDVGIYTGENQFIYVSKSAGVVADSIQSEKFQNNLIGIKRVFDSVDSGSASEQPFN</sequence>
<dbReference type="Pfam" id="PF18348">
    <property type="entry name" value="SH3_16"/>
    <property type="match status" value="1"/>
</dbReference>
<evidence type="ECO:0000259" key="5">
    <source>
        <dbReference type="PROSITE" id="PS51935"/>
    </source>
</evidence>
<organism evidence="6 7">
    <name type="scientific">Acetivibrio saccincola</name>
    <dbReference type="NCBI Taxonomy" id="1677857"/>
    <lineage>
        <taxon>Bacteria</taxon>
        <taxon>Bacillati</taxon>
        <taxon>Bacillota</taxon>
        <taxon>Clostridia</taxon>
        <taxon>Eubacteriales</taxon>
        <taxon>Oscillospiraceae</taxon>
        <taxon>Acetivibrio</taxon>
    </lineage>
</organism>